<dbReference type="EMBL" id="BMMF01000008">
    <property type="protein sequence ID" value="GGK39620.1"/>
    <property type="molecule type" value="Genomic_DNA"/>
</dbReference>
<comment type="subunit">
    <text evidence="9">The complex comprises the extracytoplasmic solute receptor protein and the two transmembrane proteins.</text>
</comment>
<protein>
    <recommendedName>
        <fullName evidence="9">TRAP transporter small permease protein</fullName>
    </recommendedName>
</protein>
<evidence type="ECO:0000313" key="11">
    <source>
        <dbReference type="EMBL" id="GGK39620.1"/>
    </source>
</evidence>
<feature type="domain" description="Tripartite ATP-independent periplasmic transporters DctQ component" evidence="10">
    <location>
        <begin position="20"/>
        <end position="148"/>
    </location>
</feature>
<dbReference type="GO" id="GO:0005886">
    <property type="term" value="C:plasma membrane"/>
    <property type="evidence" value="ECO:0007669"/>
    <property type="project" value="UniProtKB-SubCell"/>
</dbReference>
<keyword evidence="2 9" id="KW-0813">Transport</keyword>
<comment type="function">
    <text evidence="9">Part of the tripartite ATP-independent periplasmic (TRAP) transport system.</text>
</comment>
<evidence type="ECO:0000256" key="4">
    <source>
        <dbReference type="ARBA" id="ARBA00022519"/>
    </source>
</evidence>
<evidence type="ECO:0000256" key="7">
    <source>
        <dbReference type="ARBA" id="ARBA00023136"/>
    </source>
</evidence>
<evidence type="ECO:0000313" key="12">
    <source>
        <dbReference type="Proteomes" id="UP000600449"/>
    </source>
</evidence>
<dbReference type="InterPro" id="IPR007387">
    <property type="entry name" value="TRAP_DctQ"/>
</dbReference>
<evidence type="ECO:0000256" key="8">
    <source>
        <dbReference type="ARBA" id="ARBA00038436"/>
    </source>
</evidence>
<dbReference type="Pfam" id="PF04290">
    <property type="entry name" value="DctQ"/>
    <property type="match status" value="1"/>
</dbReference>
<dbReference type="RefSeq" id="WP_188913891.1">
    <property type="nucleotide sequence ID" value="NZ_BMMF01000008.1"/>
</dbReference>
<dbReference type="PANTHER" id="PTHR35011:SF2">
    <property type="entry name" value="2,3-DIKETO-L-GULONATE TRAP TRANSPORTER SMALL PERMEASE PROTEIN YIAM"/>
    <property type="match status" value="1"/>
</dbReference>
<evidence type="ECO:0000256" key="9">
    <source>
        <dbReference type="RuleBase" id="RU369079"/>
    </source>
</evidence>
<evidence type="ECO:0000256" key="5">
    <source>
        <dbReference type="ARBA" id="ARBA00022692"/>
    </source>
</evidence>
<sequence length="171" mass="18999">MSHLLARLELVVGSILLGIIVVLVFVAAVMRFFDRPLIWSVDLAQLLFIWLCFVGASRAMRERAHLGVDLLVRRVSPRARLVIEIALAVLFVAFMAVIAVEGTKLTLLNRERLFGDSGLSYAYVTIAVPVGCLFLTLAILANAVEAWRERARGELLVFSRIDAEPLARQEP</sequence>
<feature type="transmembrane region" description="Helical" evidence="9">
    <location>
        <begin position="120"/>
        <end position="144"/>
    </location>
</feature>
<keyword evidence="6 9" id="KW-1133">Transmembrane helix</keyword>
<gene>
    <name evidence="11" type="ORF">GCM10011322_28440</name>
</gene>
<dbReference type="GO" id="GO:0015740">
    <property type="term" value="P:C4-dicarboxylate transport"/>
    <property type="evidence" value="ECO:0007669"/>
    <property type="project" value="TreeGrafter"/>
</dbReference>
<evidence type="ECO:0000256" key="2">
    <source>
        <dbReference type="ARBA" id="ARBA00022448"/>
    </source>
</evidence>
<evidence type="ECO:0000256" key="1">
    <source>
        <dbReference type="ARBA" id="ARBA00004429"/>
    </source>
</evidence>
<dbReference type="InterPro" id="IPR055348">
    <property type="entry name" value="DctQ"/>
</dbReference>
<dbReference type="PANTHER" id="PTHR35011">
    <property type="entry name" value="2,3-DIKETO-L-GULONATE TRAP TRANSPORTER SMALL PERMEASE PROTEIN YIAM"/>
    <property type="match status" value="1"/>
</dbReference>
<comment type="similarity">
    <text evidence="8 9">Belongs to the TRAP transporter small permease family.</text>
</comment>
<organism evidence="11 12">
    <name type="scientific">Salinarimonas ramus</name>
    <dbReference type="NCBI Taxonomy" id="690164"/>
    <lineage>
        <taxon>Bacteria</taxon>
        <taxon>Pseudomonadati</taxon>
        <taxon>Pseudomonadota</taxon>
        <taxon>Alphaproteobacteria</taxon>
        <taxon>Hyphomicrobiales</taxon>
        <taxon>Salinarimonadaceae</taxon>
        <taxon>Salinarimonas</taxon>
    </lineage>
</organism>
<keyword evidence="7 9" id="KW-0472">Membrane</keyword>
<comment type="caution">
    <text evidence="11">The sequence shown here is derived from an EMBL/GenBank/DDBJ whole genome shotgun (WGS) entry which is preliminary data.</text>
</comment>
<dbReference type="GO" id="GO:0022857">
    <property type="term" value="F:transmembrane transporter activity"/>
    <property type="evidence" value="ECO:0007669"/>
    <property type="project" value="UniProtKB-UniRule"/>
</dbReference>
<name>A0A917QAV6_9HYPH</name>
<evidence type="ECO:0000256" key="6">
    <source>
        <dbReference type="ARBA" id="ARBA00022989"/>
    </source>
</evidence>
<dbReference type="AlphaFoldDB" id="A0A917QAV6"/>
<evidence type="ECO:0000256" key="3">
    <source>
        <dbReference type="ARBA" id="ARBA00022475"/>
    </source>
</evidence>
<keyword evidence="12" id="KW-1185">Reference proteome</keyword>
<feature type="transmembrane region" description="Helical" evidence="9">
    <location>
        <begin position="81"/>
        <end position="100"/>
    </location>
</feature>
<feature type="transmembrane region" description="Helical" evidence="9">
    <location>
        <begin position="12"/>
        <end position="33"/>
    </location>
</feature>
<proteinExistence type="inferred from homology"/>
<reference evidence="11 12" key="1">
    <citation type="journal article" date="2014" name="Int. J. Syst. Evol. Microbiol.">
        <title>Complete genome sequence of Corynebacterium casei LMG S-19264T (=DSM 44701T), isolated from a smear-ripened cheese.</title>
        <authorList>
            <consortium name="US DOE Joint Genome Institute (JGI-PGF)"/>
            <person name="Walter F."/>
            <person name="Albersmeier A."/>
            <person name="Kalinowski J."/>
            <person name="Ruckert C."/>
        </authorList>
    </citation>
    <scope>NUCLEOTIDE SEQUENCE [LARGE SCALE GENOMIC DNA]</scope>
    <source>
        <strain evidence="11 12">CGMCC 1.9161</strain>
    </source>
</reference>
<evidence type="ECO:0000259" key="10">
    <source>
        <dbReference type="Pfam" id="PF04290"/>
    </source>
</evidence>
<accession>A0A917QAV6</accession>
<dbReference type="Proteomes" id="UP000600449">
    <property type="component" value="Unassembled WGS sequence"/>
</dbReference>
<feature type="transmembrane region" description="Helical" evidence="9">
    <location>
        <begin position="39"/>
        <end position="60"/>
    </location>
</feature>
<keyword evidence="5 9" id="KW-0812">Transmembrane</keyword>
<keyword evidence="4 9" id="KW-0997">Cell inner membrane</keyword>
<comment type="subcellular location">
    <subcellularLocation>
        <location evidence="1 9">Cell inner membrane</location>
        <topology evidence="1 9">Multi-pass membrane protein</topology>
    </subcellularLocation>
</comment>
<keyword evidence="3" id="KW-1003">Cell membrane</keyword>